<feature type="compositionally biased region" description="Pro residues" evidence="1">
    <location>
        <begin position="12"/>
        <end position="25"/>
    </location>
</feature>
<feature type="domain" description="Myb-like" evidence="2">
    <location>
        <begin position="27"/>
        <end position="88"/>
    </location>
</feature>
<dbReference type="InterPro" id="IPR001005">
    <property type="entry name" value="SANT/Myb"/>
</dbReference>
<keyword evidence="4" id="KW-1185">Reference proteome</keyword>
<dbReference type="Proteomes" id="UP001327560">
    <property type="component" value="Chromosome 1"/>
</dbReference>
<evidence type="ECO:0000259" key="2">
    <source>
        <dbReference type="PROSITE" id="PS50090"/>
    </source>
</evidence>
<dbReference type="FunFam" id="1.10.10.60:FF:000152">
    <property type="entry name" value="Trihelix transcription factor ASIL2"/>
    <property type="match status" value="1"/>
</dbReference>
<feature type="compositionally biased region" description="Acidic residues" evidence="1">
    <location>
        <begin position="195"/>
        <end position="204"/>
    </location>
</feature>
<organism evidence="3 4">
    <name type="scientific">Canna indica</name>
    <name type="common">Indian-shot</name>
    <dbReference type="NCBI Taxonomy" id="4628"/>
    <lineage>
        <taxon>Eukaryota</taxon>
        <taxon>Viridiplantae</taxon>
        <taxon>Streptophyta</taxon>
        <taxon>Embryophyta</taxon>
        <taxon>Tracheophyta</taxon>
        <taxon>Spermatophyta</taxon>
        <taxon>Magnoliopsida</taxon>
        <taxon>Liliopsida</taxon>
        <taxon>Zingiberales</taxon>
        <taxon>Cannaceae</taxon>
        <taxon>Canna</taxon>
    </lineage>
</organism>
<dbReference type="PROSITE" id="PS50090">
    <property type="entry name" value="MYB_LIKE"/>
    <property type="match status" value="1"/>
</dbReference>
<proteinExistence type="predicted"/>
<sequence length="283" mass="32347">MAAAGSAERRPGPPAVGPPRKPAPGQPWSNIETAHLIDAYEERWYALKRGQLKAQQWEEVAAAVAARCGLDEPSKTGTQCRHKIEKLRKRYRAERLRPIPSAWPFFGRMDRMERGPLPISVRPPPTSHAPNVPSTDDDDDDDEEEEEEEEEDRVGNNTRSINGILREHTWGPPRVSRNHVPPKRRAFEVEVEERGESEEDDSEEERACGAGAMSQLAVVVKGFSDKLLRMEKRRMELMREIEKDWMEMERKRAEMLRESQQCLLDMIADAFPSAKKAKKSQDL</sequence>
<dbReference type="Gene3D" id="1.10.10.60">
    <property type="entry name" value="Homeodomain-like"/>
    <property type="match status" value="1"/>
</dbReference>
<feature type="compositionally biased region" description="Basic and acidic residues" evidence="1">
    <location>
        <begin position="185"/>
        <end position="194"/>
    </location>
</feature>
<dbReference type="InterPro" id="IPR044822">
    <property type="entry name" value="Myb_DNA-bind_4"/>
</dbReference>
<evidence type="ECO:0000313" key="3">
    <source>
        <dbReference type="EMBL" id="WOK94015.1"/>
    </source>
</evidence>
<dbReference type="EMBL" id="CP136890">
    <property type="protein sequence ID" value="WOK94015.1"/>
    <property type="molecule type" value="Genomic_DNA"/>
</dbReference>
<dbReference type="SMART" id="SM00595">
    <property type="entry name" value="MADF"/>
    <property type="match status" value="1"/>
</dbReference>
<dbReference type="PANTHER" id="PTHR31307:SF3">
    <property type="entry name" value="HOMEODOMAIN-LIKE SUPERFAMILY PROTEIN"/>
    <property type="match status" value="1"/>
</dbReference>
<feature type="region of interest" description="Disordered" evidence="1">
    <location>
        <begin position="1"/>
        <end position="29"/>
    </location>
</feature>
<dbReference type="PANTHER" id="PTHR31307">
    <property type="entry name" value="TRIHELIX TRANSCRIPTION FACTOR ASIL2"/>
    <property type="match status" value="1"/>
</dbReference>
<evidence type="ECO:0000313" key="4">
    <source>
        <dbReference type="Proteomes" id="UP001327560"/>
    </source>
</evidence>
<feature type="region of interest" description="Disordered" evidence="1">
    <location>
        <begin position="114"/>
        <end position="208"/>
    </location>
</feature>
<evidence type="ECO:0000256" key="1">
    <source>
        <dbReference type="SAM" id="MobiDB-lite"/>
    </source>
</evidence>
<name>A0AAQ3Q2F2_9LILI</name>
<protein>
    <recommendedName>
        <fullName evidence="2">Myb-like domain-containing protein</fullName>
    </recommendedName>
</protein>
<dbReference type="Pfam" id="PF13837">
    <property type="entry name" value="Myb_DNA-bind_4"/>
    <property type="match status" value="1"/>
</dbReference>
<dbReference type="AlphaFoldDB" id="A0AAQ3Q2F2"/>
<feature type="compositionally biased region" description="Acidic residues" evidence="1">
    <location>
        <begin position="135"/>
        <end position="152"/>
    </location>
</feature>
<accession>A0AAQ3Q2F2</accession>
<reference evidence="3 4" key="1">
    <citation type="submission" date="2023-10" db="EMBL/GenBank/DDBJ databases">
        <title>Chromosome-scale genome assembly provides insights into flower coloration mechanisms of Canna indica.</title>
        <authorList>
            <person name="Li C."/>
        </authorList>
    </citation>
    <scope>NUCLEOTIDE SEQUENCE [LARGE SCALE GENOMIC DNA]</scope>
    <source>
        <tissue evidence="3">Flower</tissue>
    </source>
</reference>
<gene>
    <name evidence="3" type="ORF">Cni_G02717</name>
</gene>
<dbReference type="InterPro" id="IPR044823">
    <property type="entry name" value="ASIL1/2-like"/>
</dbReference>